<keyword evidence="3 7" id="KW-0812">Transmembrane</keyword>
<evidence type="ECO:0000256" key="2">
    <source>
        <dbReference type="ARBA" id="ARBA00006843"/>
    </source>
</evidence>
<reference evidence="8" key="2">
    <citation type="submission" date="2017-05" db="UniProtKB">
        <authorList>
            <consortium name="EnsemblMetazoa"/>
        </authorList>
    </citation>
    <scope>IDENTIFICATION</scope>
</reference>
<accession>A0A1X7VEQ6</accession>
<feature type="region of interest" description="Disordered" evidence="6">
    <location>
        <begin position="1"/>
        <end position="32"/>
    </location>
</feature>
<evidence type="ECO:0000256" key="1">
    <source>
        <dbReference type="ARBA" id="ARBA00004370"/>
    </source>
</evidence>
<dbReference type="InterPro" id="IPR051423">
    <property type="entry name" value="CD225/Dispanin"/>
</dbReference>
<organism evidence="8">
    <name type="scientific">Amphimedon queenslandica</name>
    <name type="common">Sponge</name>
    <dbReference type="NCBI Taxonomy" id="400682"/>
    <lineage>
        <taxon>Eukaryota</taxon>
        <taxon>Metazoa</taxon>
        <taxon>Porifera</taxon>
        <taxon>Demospongiae</taxon>
        <taxon>Heteroscleromorpha</taxon>
        <taxon>Haplosclerida</taxon>
        <taxon>Niphatidae</taxon>
        <taxon>Amphimedon</taxon>
    </lineage>
</organism>
<evidence type="ECO:0000256" key="6">
    <source>
        <dbReference type="SAM" id="MobiDB-lite"/>
    </source>
</evidence>
<dbReference type="InterPro" id="IPR007593">
    <property type="entry name" value="CD225/Dispanin_fam"/>
</dbReference>
<dbReference type="PANTHER" id="PTHR14948:SF25">
    <property type="entry name" value="DUF4190 DOMAIN-CONTAINING PROTEIN"/>
    <property type="match status" value="1"/>
</dbReference>
<evidence type="ECO:0000313" key="8">
    <source>
        <dbReference type="EnsemblMetazoa" id="Aqu2.1.38511_001"/>
    </source>
</evidence>
<dbReference type="EnsemblMetazoa" id="XM_011412159.2">
    <property type="protein sequence ID" value="XP_011410461.1"/>
    <property type="gene ID" value="LOC100633756"/>
</dbReference>
<dbReference type="EnsemblMetazoa" id="Aqu2.1.38511_001">
    <property type="protein sequence ID" value="Aqu2.1.38511_001"/>
    <property type="gene ID" value="Aqu2.1.38511"/>
</dbReference>
<dbReference type="KEGG" id="aqu:100633756"/>
<keyword evidence="5 7" id="KW-0472">Membrane</keyword>
<dbReference type="GO" id="GO:0016020">
    <property type="term" value="C:membrane"/>
    <property type="evidence" value="ECO:0007669"/>
    <property type="project" value="UniProtKB-SubCell"/>
</dbReference>
<dbReference type="Proteomes" id="UP000007879">
    <property type="component" value="Unassembled WGS sequence"/>
</dbReference>
<evidence type="ECO:0008006" key="10">
    <source>
        <dbReference type="Google" id="ProtNLM"/>
    </source>
</evidence>
<feature type="transmembrane region" description="Helical" evidence="7">
    <location>
        <begin position="109"/>
        <end position="128"/>
    </location>
</feature>
<dbReference type="AlphaFoldDB" id="A0A1X7VEQ6"/>
<comment type="subcellular location">
    <subcellularLocation>
        <location evidence="1">Membrane</location>
    </subcellularLocation>
</comment>
<proteinExistence type="inferred from homology"/>
<comment type="similarity">
    <text evidence="2">Belongs to the CD225/Dispanin family.</text>
</comment>
<gene>
    <name evidence="8" type="primary">100633756</name>
</gene>
<evidence type="ECO:0000256" key="4">
    <source>
        <dbReference type="ARBA" id="ARBA00022989"/>
    </source>
</evidence>
<dbReference type="OrthoDB" id="5989802at2759"/>
<dbReference type="PANTHER" id="PTHR14948">
    <property type="entry name" value="NG5"/>
    <property type="match status" value="1"/>
</dbReference>
<keyword evidence="4 7" id="KW-1133">Transmembrane helix</keyword>
<evidence type="ECO:0000256" key="3">
    <source>
        <dbReference type="ARBA" id="ARBA00022692"/>
    </source>
</evidence>
<name>A0A1X7VEQ6_AMPQE</name>
<reference evidence="9" key="1">
    <citation type="journal article" date="2010" name="Nature">
        <title>The Amphimedon queenslandica genome and the evolution of animal complexity.</title>
        <authorList>
            <person name="Srivastava M."/>
            <person name="Simakov O."/>
            <person name="Chapman J."/>
            <person name="Fahey B."/>
            <person name="Gauthier M.E."/>
            <person name="Mitros T."/>
            <person name="Richards G.S."/>
            <person name="Conaco C."/>
            <person name="Dacre M."/>
            <person name="Hellsten U."/>
            <person name="Larroux C."/>
            <person name="Putnam N.H."/>
            <person name="Stanke M."/>
            <person name="Adamska M."/>
            <person name="Darling A."/>
            <person name="Degnan S.M."/>
            <person name="Oakley T.H."/>
            <person name="Plachetzki D.C."/>
            <person name="Zhai Y."/>
            <person name="Adamski M."/>
            <person name="Calcino A."/>
            <person name="Cummins S.F."/>
            <person name="Goodstein D.M."/>
            <person name="Harris C."/>
            <person name="Jackson D.J."/>
            <person name="Leys S.P."/>
            <person name="Shu S."/>
            <person name="Woodcroft B.J."/>
            <person name="Vervoort M."/>
            <person name="Kosik K.S."/>
            <person name="Manning G."/>
            <person name="Degnan B.M."/>
            <person name="Rokhsar D.S."/>
        </authorList>
    </citation>
    <scope>NUCLEOTIDE SEQUENCE [LARGE SCALE GENOMIC DNA]</scope>
</reference>
<evidence type="ECO:0000313" key="9">
    <source>
        <dbReference type="Proteomes" id="UP000007879"/>
    </source>
</evidence>
<dbReference type="OMA" id="IMQGITW"/>
<dbReference type="InParanoid" id="A0A1X7VEQ6"/>
<sequence length="135" mass="14814">MEKGQDFTTKETSQTEPFPEKSYQPVPGTITSPPPVPPQDYLIKAIIALICCFWPLGIFAVYKAVEARRLYQEGQYDSAEKTSKEAGYFTKLTCIVGCIMQGITWAIIIFTYAVVGITIGALFAAGVFSNATKTN</sequence>
<feature type="transmembrane region" description="Helical" evidence="7">
    <location>
        <begin position="41"/>
        <end position="65"/>
    </location>
</feature>
<protein>
    <recommendedName>
        <fullName evidence="10">Interferon-induced transmembrane protein</fullName>
    </recommendedName>
</protein>
<evidence type="ECO:0000256" key="7">
    <source>
        <dbReference type="SAM" id="Phobius"/>
    </source>
</evidence>
<keyword evidence="9" id="KW-1185">Reference proteome</keyword>
<evidence type="ECO:0000256" key="5">
    <source>
        <dbReference type="ARBA" id="ARBA00023136"/>
    </source>
</evidence>
<dbReference type="Pfam" id="PF04505">
    <property type="entry name" value="CD225"/>
    <property type="match status" value="1"/>
</dbReference>